<evidence type="ECO:0000313" key="2">
    <source>
        <dbReference type="Proteomes" id="UP001732700"/>
    </source>
</evidence>
<organism evidence="1 2">
    <name type="scientific">Avena sativa</name>
    <name type="common">Oat</name>
    <dbReference type="NCBI Taxonomy" id="4498"/>
    <lineage>
        <taxon>Eukaryota</taxon>
        <taxon>Viridiplantae</taxon>
        <taxon>Streptophyta</taxon>
        <taxon>Embryophyta</taxon>
        <taxon>Tracheophyta</taxon>
        <taxon>Spermatophyta</taxon>
        <taxon>Magnoliopsida</taxon>
        <taxon>Liliopsida</taxon>
        <taxon>Poales</taxon>
        <taxon>Poaceae</taxon>
        <taxon>BOP clade</taxon>
        <taxon>Pooideae</taxon>
        <taxon>Poodae</taxon>
        <taxon>Poeae</taxon>
        <taxon>Poeae Chloroplast Group 1 (Aveneae type)</taxon>
        <taxon>Aveninae</taxon>
        <taxon>Avena</taxon>
    </lineage>
</organism>
<proteinExistence type="predicted"/>
<reference evidence="1" key="1">
    <citation type="submission" date="2021-05" db="EMBL/GenBank/DDBJ databases">
        <authorList>
            <person name="Scholz U."/>
            <person name="Mascher M."/>
            <person name="Fiebig A."/>
        </authorList>
    </citation>
    <scope>NUCLEOTIDE SEQUENCE [LARGE SCALE GENOMIC DNA]</scope>
</reference>
<sequence length="186" mass="20951">MSTSCSQKQFLSYTSGDRTAQLYKRRERQQLYSPPAPASGLRQSKLSTSRAAPQPMGAMSATADGAVVVFSLIMAIAAPLFDSQIVLPRCLYPAPLVDIHRWFIVEFDHYLVADPPPFFIGLVWVDLAFLWPVCVANLYGILTRRRWAATTSLMAGVYMITYLVSIFAFALSSCFKIRRNCYFFPR</sequence>
<protein>
    <submittedName>
        <fullName evidence="1">Uncharacterized protein</fullName>
    </submittedName>
</protein>
<dbReference type="EnsemblPlants" id="AVESA.00010b.r2.2AG0198680.1">
    <property type="protein sequence ID" value="AVESA.00010b.r2.2AG0198680.1.CDS.1"/>
    <property type="gene ID" value="AVESA.00010b.r2.2AG0198680"/>
</dbReference>
<dbReference type="Proteomes" id="UP001732700">
    <property type="component" value="Chromosome 2A"/>
</dbReference>
<keyword evidence="2" id="KW-1185">Reference proteome</keyword>
<name>A0ACD5U7P4_AVESA</name>
<evidence type="ECO:0000313" key="1">
    <source>
        <dbReference type="EnsemblPlants" id="AVESA.00010b.r2.2AG0198680.1.CDS.1"/>
    </source>
</evidence>
<accession>A0ACD5U7P4</accession>
<reference evidence="1" key="2">
    <citation type="submission" date="2025-09" db="UniProtKB">
        <authorList>
            <consortium name="EnsemblPlants"/>
        </authorList>
    </citation>
    <scope>IDENTIFICATION</scope>
</reference>